<sequence length="70" mass="8709">MENFTIYLLLYFYFFPLLQTSIKILLWCFKHYCTYERLSIISLPCTKYLKNIKRYYDNGIIFSLSFRFHI</sequence>
<evidence type="ECO:0000256" key="1">
    <source>
        <dbReference type="SAM" id="Phobius"/>
    </source>
</evidence>
<organism evidence="2">
    <name type="scientific">Triatoma infestans</name>
    <name type="common">Assassin bug</name>
    <dbReference type="NCBI Taxonomy" id="30076"/>
    <lineage>
        <taxon>Eukaryota</taxon>
        <taxon>Metazoa</taxon>
        <taxon>Ecdysozoa</taxon>
        <taxon>Arthropoda</taxon>
        <taxon>Hexapoda</taxon>
        <taxon>Insecta</taxon>
        <taxon>Pterygota</taxon>
        <taxon>Neoptera</taxon>
        <taxon>Paraneoptera</taxon>
        <taxon>Hemiptera</taxon>
        <taxon>Heteroptera</taxon>
        <taxon>Panheteroptera</taxon>
        <taxon>Cimicomorpha</taxon>
        <taxon>Reduviidae</taxon>
        <taxon>Triatominae</taxon>
        <taxon>Triatoma</taxon>
    </lineage>
</organism>
<reference evidence="2" key="1">
    <citation type="journal article" date="2014" name="PLoS Negl. Trop. Dis.">
        <title>An updated insight into the Sialotranscriptome of Triatoma infestans: developmental stage and geographic variations.</title>
        <authorList>
            <person name="Schwarz A."/>
            <person name="Medrano-Mercado N."/>
            <person name="Schaub G.A."/>
            <person name="Struchiner C.J."/>
            <person name="Bargues M.D."/>
            <person name="Levy M.Z."/>
            <person name="Ribeiro J.M."/>
        </authorList>
    </citation>
    <scope>NUCLEOTIDE SEQUENCE</scope>
    <source>
        <strain evidence="2">Chile</strain>
        <tissue evidence="2">Salivary glands</tissue>
    </source>
</reference>
<keyword evidence="1" id="KW-0472">Membrane</keyword>
<evidence type="ECO:0000313" key="2">
    <source>
        <dbReference type="EMBL" id="JAC18545.1"/>
    </source>
</evidence>
<protein>
    <submittedName>
        <fullName evidence="2">Putative secreted protein</fullName>
    </submittedName>
</protein>
<dbReference type="EMBL" id="GBBI01000167">
    <property type="protein sequence ID" value="JAC18545.1"/>
    <property type="molecule type" value="mRNA"/>
</dbReference>
<feature type="transmembrane region" description="Helical" evidence="1">
    <location>
        <begin position="6"/>
        <end position="29"/>
    </location>
</feature>
<accession>A0A023FB21</accession>
<proteinExistence type="evidence at transcript level"/>
<keyword evidence="1" id="KW-1133">Transmembrane helix</keyword>
<dbReference type="AlphaFoldDB" id="A0A023FB21"/>
<keyword evidence="1" id="KW-0812">Transmembrane</keyword>
<name>A0A023FB21_TRIIF</name>